<comment type="caution">
    <text evidence="2">The sequence shown here is derived from an EMBL/GenBank/DDBJ whole genome shotgun (WGS) entry which is preliminary data.</text>
</comment>
<proteinExistence type="predicted"/>
<organism evidence="2 3">
    <name type="scientific">Pararge aegeria aegeria</name>
    <dbReference type="NCBI Taxonomy" id="348720"/>
    <lineage>
        <taxon>Eukaryota</taxon>
        <taxon>Metazoa</taxon>
        <taxon>Ecdysozoa</taxon>
        <taxon>Arthropoda</taxon>
        <taxon>Hexapoda</taxon>
        <taxon>Insecta</taxon>
        <taxon>Pterygota</taxon>
        <taxon>Neoptera</taxon>
        <taxon>Endopterygota</taxon>
        <taxon>Lepidoptera</taxon>
        <taxon>Glossata</taxon>
        <taxon>Ditrysia</taxon>
        <taxon>Papilionoidea</taxon>
        <taxon>Nymphalidae</taxon>
        <taxon>Satyrinae</taxon>
        <taxon>Satyrini</taxon>
        <taxon>Parargina</taxon>
        <taxon>Pararge</taxon>
    </lineage>
</organism>
<keyword evidence="3" id="KW-1185">Reference proteome</keyword>
<protein>
    <submittedName>
        <fullName evidence="2">Jg25376 protein</fullName>
    </submittedName>
</protein>
<feature type="chain" id="PRO_5035731790" evidence="1">
    <location>
        <begin position="16"/>
        <end position="434"/>
    </location>
</feature>
<gene>
    <name evidence="2" type="primary">jg25376</name>
    <name evidence="2" type="ORF">PAEG_LOCUS20378</name>
</gene>
<evidence type="ECO:0000256" key="1">
    <source>
        <dbReference type="SAM" id="SignalP"/>
    </source>
</evidence>
<dbReference type="Proteomes" id="UP000838756">
    <property type="component" value="Unassembled WGS sequence"/>
</dbReference>
<dbReference type="EMBL" id="CAKXAJ010025823">
    <property type="protein sequence ID" value="CAH2244431.1"/>
    <property type="molecule type" value="Genomic_DNA"/>
</dbReference>
<reference evidence="2" key="1">
    <citation type="submission" date="2022-03" db="EMBL/GenBank/DDBJ databases">
        <authorList>
            <person name="Lindestad O."/>
        </authorList>
    </citation>
    <scope>NUCLEOTIDE SEQUENCE</scope>
</reference>
<evidence type="ECO:0000313" key="3">
    <source>
        <dbReference type="Proteomes" id="UP000838756"/>
    </source>
</evidence>
<dbReference type="OrthoDB" id="7491740at2759"/>
<accession>A0A8S4S4T7</accession>
<sequence length="434" mass="50635">MKVISFFLLHYYVSGKLIQNQPVPEIYGTTKAPQQIKAATQPGIACAPDKSLNSKNDIKVMIAHIYNETFLDKIIKQNYHSKAEAIRDKHLQNLNFFNDWFNNQPERLKNVLQRLDRLKKDQVEPVVAIVAGVLSDYPKLEILFNDKNNKTNELLNKLNRFNMICKLNCEDQATKEHHNIAKRNVRDEFYCSSLEDLHNEITQNLDQLVKKLNHTKINELSLNDKLYKDRIEKIKSKLKDKALKEFGRTMYDVLSLEDEYQHFMDDITSTDLYAIVYAIKSLGLHIDTNLLQLEQAVEIYGQQCYRCGANPLVRHVRKVGKESQKEKKMVPPSLVKELIEIKFKEISDEIENDWKTIFNELDSWIQRIDAEEVSLAKFKPLQDQVNTMTNAEREALDELKELVPRISINQILELVKNLQDLLKRILDVLNQLTK</sequence>
<evidence type="ECO:0000313" key="2">
    <source>
        <dbReference type="EMBL" id="CAH2244431.1"/>
    </source>
</evidence>
<name>A0A8S4S4T7_9NEOP</name>
<feature type="signal peptide" evidence="1">
    <location>
        <begin position="1"/>
        <end position="15"/>
    </location>
</feature>
<keyword evidence="1" id="KW-0732">Signal</keyword>
<dbReference type="AlphaFoldDB" id="A0A8S4S4T7"/>